<dbReference type="NCBIfam" id="NF011650">
    <property type="entry name" value="PRK15068.1"/>
    <property type="match status" value="1"/>
</dbReference>
<dbReference type="EC" id="2.5.1.-" evidence="3"/>
<dbReference type="Gene3D" id="3.40.50.150">
    <property type="entry name" value="Vaccinia Virus protein VP39"/>
    <property type="match status" value="1"/>
</dbReference>
<dbReference type="HAMAP" id="MF_01590">
    <property type="entry name" value="tRNA_carboxymethyltr_CmoB"/>
    <property type="match status" value="1"/>
</dbReference>
<evidence type="ECO:0000313" key="4">
    <source>
        <dbReference type="Proteomes" id="UP000786183"/>
    </source>
</evidence>
<dbReference type="InterPro" id="IPR027555">
    <property type="entry name" value="Mo5U34_MeTrfas-like"/>
</dbReference>
<dbReference type="InterPro" id="IPR010017">
    <property type="entry name" value="CmoB"/>
</dbReference>
<evidence type="ECO:0000313" key="3">
    <source>
        <dbReference type="EMBL" id="MBZ7987741.1"/>
    </source>
</evidence>
<dbReference type="RefSeq" id="WP_224325422.1">
    <property type="nucleotide sequence ID" value="NZ_JACGBB010000013.1"/>
</dbReference>
<dbReference type="CDD" id="cd02440">
    <property type="entry name" value="AdoMet_MTases"/>
    <property type="match status" value="1"/>
</dbReference>
<name>A0ABS7WTN7_9BACT</name>
<reference evidence="3 4" key="1">
    <citation type="submission" date="2020-07" db="EMBL/GenBank/DDBJ databases">
        <title>Transfer of Campylobacter canadensis to the novel genus Avispirillum gen. nov., that also includes two novel species recovered from migratory waterfowl: Avispirillum anseris sp. nov. and Avispirillum brantae sp. nov.</title>
        <authorList>
            <person name="Miller W.G."/>
            <person name="Chapman M.H."/>
            <person name="Yee E."/>
            <person name="Inglis G.D."/>
        </authorList>
    </citation>
    <scope>NUCLEOTIDE SEQUENCE [LARGE SCALE GENOMIC DNA]</scope>
    <source>
        <strain evidence="3 4">L283</strain>
    </source>
</reference>
<proteinExistence type="inferred from homology"/>
<keyword evidence="4" id="KW-1185">Reference proteome</keyword>
<comment type="caution">
    <text evidence="3">The sequence shown here is derived from an EMBL/GenBank/DDBJ whole genome shotgun (WGS) entry which is preliminary data.</text>
</comment>
<dbReference type="NCBIfam" id="TIGR00452">
    <property type="entry name" value="tRNA 5-methoxyuridine(34)/uridine 5-oxyacetic acid(34) synthase CmoB"/>
    <property type="match status" value="1"/>
</dbReference>
<evidence type="ECO:0000256" key="2">
    <source>
        <dbReference type="ARBA" id="ARBA00022694"/>
    </source>
</evidence>
<dbReference type="GO" id="GO:0016740">
    <property type="term" value="F:transferase activity"/>
    <property type="evidence" value="ECO:0007669"/>
    <property type="project" value="UniProtKB-KW"/>
</dbReference>
<dbReference type="InterPro" id="IPR029063">
    <property type="entry name" value="SAM-dependent_MTases_sf"/>
</dbReference>
<keyword evidence="2" id="KW-0819">tRNA processing</keyword>
<dbReference type="Pfam" id="PF08003">
    <property type="entry name" value="Methyltransf_9"/>
    <property type="match status" value="1"/>
</dbReference>
<dbReference type="SUPFAM" id="SSF53335">
    <property type="entry name" value="S-adenosyl-L-methionine-dependent methyltransferases"/>
    <property type="match status" value="1"/>
</dbReference>
<organism evidence="3 4">
    <name type="scientific">Campylobacter canadensis</name>
    <dbReference type="NCBI Taxonomy" id="449520"/>
    <lineage>
        <taxon>Bacteria</taxon>
        <taxon>Pseudomonadati</taxon>
        <taxon>Campylobacterota</taxon>
        <taxon>Epsilonproteobacteria</taxon>
        <taxon>Campylobacterales</taxon>
        <taxon>Campylobacteraceae</taxon>
        <taxon>Campylobacter</taxon>
    </lineage>
</organism>
<sequence>MKKIYFNEAVEIYDDSLNMQEVYSKAKELVPWRKGPFKINDLFIDSEWRSNIKFDLLKEHFKDLLKDKIVADVGCNNGYYMFKMLEYGAKKIIGFDPSEHCYKQFCFLNSLINSDIVFERLGVENLINYKHRFDVIFCLGVLYHRSDPINTLKQLKQSLNPSGVLFLDTIYIESDEEIALCPKNSYAKMSNVYFLPSIKALQNWCERAKFKNFTILSKKSTDTDEQRKTEWINSHSLEDFLSKDGQKTIEGYESPKRIYVKLEI</sequence>
<dbReference type="EMBL" id="JACGBB010000013">
    <property type="protein sequence ID" value="MBZ7987741.1"/>
    <property type="molecule type" value="Genomic_DNA"/>
</dbReference>
<dbReference type="Proteomes" id="UP000786183">
    <property type="component" value="Unassembled WGS sequence"/>
</dbReference>
<accession>A0ABS7WTN7</accession>
<protein>
    <submittedName>
        <fullName evidence="3">tRNA 5-methoxyuridine(34)/uridine 5-oxyacetic acid(34) synthase CmoB</fullName>
        <ecNumber evidence="3">2.5.1.-</ecNumber>
    </submittedName>
</protein>
<keyword evidence="1 3" id="KW-0808">Transferase</keyword>
<evidence type="ECO:0000256" key="1">
    <source>
        <dbReference type="ARBA" id="ARBA00022679"/>
    </source>
</evidence>
<gene>
    <name evidence="3" type="primary">cmoB</name>
    <name evidence="3" type="ORF">AVCANL283_06455</name>
</gene>
<dbReference type="PANTHER" id="PTHR43861">
    <property type="entry name" value="TRANS-ACONITATE 2-METHYLTRANSFERASE-RELATED"/>
    <property type="match status" value="1"/>
</dbReference>